<protein>
    <recommendedName>
        <fullName evidence="1">DUF6916 domain-containing protein</fullName>
    </recommendedName>
</protein>
<dbReference type="Proteomes" id="UP000319502">
    <property type="component" value="Unassembled WGS sequence"/>
</dbReference>
<dbReference type="Pfam" id="PF21880">
    <property type="entry name" value="DUF6916"/>
    <property type="match status" value="1"/>
</dbReference>
<dbReference type="EMBL" id="VMNK01000012">
    <property type="protein sequence ID" value="TVO54757.1"/>
    <property type="molecule type" value="Genomic_DNA"/>
</dbReference>
<keyword evidence="3" id="KW-1185">Reference proteome</keyword>
<proteinExistence type="predicted"/>
<organism evidence="2 3">
    <name type="scientific">Denitromonas halophila</name>
    <dbReference type="NCBI Taxonomy" id="1629404"/>
    <lineage>
        <taxon>Bacteria</taxon>
        <taxon>Pseudomonadati</taxon>
        <taxon>Pseudomonadota</taxon>
        <taxon>Betaproteobacteria</taxon>
        <taxon>Rhodocyclales</taxon>
        <taxon>Zoogloeaceae</taxon>
        <taxon>Denitromonas</taxon>
    </lineage>
</organism>
<reference evidence="2 3" key="1">
    <citation type="submission" date="2019-07" db="EMBL/GenBank/DDBJ databases">
        <title>The pathways for chlorine oxyanion respiration interact through the shared metabolite chlorate.</title>
        <authorList>
            <person name="Barnum T.P."/>
            <person name="Cheng Y."/>
            <person name="Hill K.A."/>
            <person name="Lucas L.N."/>
            <person name="Carlson H.K."/>
            <person name="Coates J.D."/>
        </authorList>
    </citation>
    <scope>NUCLEOTIDE SEQUENCE [LARGE SCALE GENOMIC DNA]</scope>
    <source>
        <strain evidence="2 3">SFB-3</strain>
    </source>
</reference>
<feature type="domain" description="DUF6916" evidence="1">
    <location>
        <begin position="5"/>
        <end position="96"/>
    </location>
</feature>
<accession>A0A557QPC4</accession>
<dbReference type="InterPro" id="IPR054209">
    <property type="entry name" value="DUF6916"/>
</dbReference>
<dbReference type="OrthoDB" id="8926597at2"/>
<dbReference type="RefSeq" id="WP_144309983.1">
    <property type="nucleotide sequence ID" value="NZ_VMNK01000012.1"/>
</dbReference>
<name>A0A557QPC4_9RHOO</name>
<evidence type="ECO:0000313" key="2">
    <source>
        <dbReference type="EMBL" id="TVO54757.1"/>
    </source>
</evidence>
<evidence type="ECO:0000259" key="1">
    <source>
        <dbReference type="Pfam" id="PF21880"/>
    </source>
</evidence>
<evidence type="ECO:0000313" key="3">
    <source>
        <dbReference type="Proteomes" id="UP000319502"/>
    </source>
</evidence>
<comment type="caution">
    <text evidence="2">The sequence shown here is derived from an EMBL/GenBank/DDBJ whole genome shotgun (WGS) entry which is preliminary data.</text>
</comment>
<sequence length="97" mass="10418">MPTAITLALFTPLIGQPFTLDDSHTTASLALIEATALPARPGAPRPDPFSLVFRAARELGLTQGLVRLTHARVGTLELFLVPVGQDDQGQHFQALFN</sequence>
<dbReference type="AlphaFoldDB" id="A0A557QPC4"/>
<gene>
    <name evidence="2" type="ORF">FHP91_12885</name>
</gene>